<gene>
    <name evidence="1" type="ORF">Dcae01_00738</name>
</gene>
<dbReference type="Proteomes" id="UP001423409">
    <property type="component" value="Unassembled WGS sequence"/>
</dbReference>
<organism evidence="1 2">
    <name type="scientific">Deinococcus caeni</name>
    <dbReference type="NCBI Taxonomy" id="569127"/>
    <lineage>
        <taxon>Bacteria</taxon>
        <taxon>Thermotogati</taxon>
        <taxon>Deinococcota</taxon>
        <taxon>Deinococci</taxon>
        <taxon>Deinococcales</taxon>
        <taxon>Deinococcaceae</taxon>
        <taxon>Deinococcus</taxon>
    </lineage>
</organism>
<accession>A0ABP9U8V5</accession>
<evidence type="ECO:0008006" key="3">
    <source>
        <dbReference type="Google" id="ProtNLM"/>
    </source>
</evidence>
<name>A0ABP9U8V5_9DEIO</name>
<dbReference type="RefSeq" id="WP_345442227.1">
    <property type="nucleotide sequence ID" value="NZ_BAABQU010000007.1"/>
</dbReference>
<proteinExistence type="predicted"/>
<keyword evidence="2" id="KW-1185">Reference proteome</keyword>
<evidence type="ECO:0000313" key="2">
    <source>
        <dbReference type="Proteomes" id="UP001423409"/>
    </source>
</evidence>
<comment type="caution">
    <text evidence="1">The sequence shown here is derived from an EMBL/GenBank/DDBJ whole genome shotgun (WGS) entry which is preliminary data.</text>
</comment>
<reference evidence="1 2" key="1">
    <citation type="submission" date="2024-02" db="EMBL/GenBank/DDBJ databases">
        <title>Deinococcus caeni NBRC 101312.</title>
        <authorList>
            <person name="Ichikawa N."/>
            <person name="Katano-Makiyama Y."/>
            <person name="Hidaka K."/>
        </authorList>
    </citation>
    <scope>NUCLEOTIDE SEQUENCE [LARGE SCALE GENOMIC DNA]</scope>
    <source>
        <strain evidence="1 2">NBRC 101312</strain>
    </source>
</reference>
<evidence type="ECO:0000313" key="1">
    <source>
        <dbReference type="EMBL" id="GAA5439239.1"/>
    </source>
</evidence>
<sequence length="90" mass="10336">MQIEIHEHALTHGVTVAQILNALRDPRKRRLPVARQARGGRAYQQDNRVKYLAQDRPHGPYLHIVVVPSPGKLKVIHCRPMTPSEKRSYL</sequence>
<protein>
    <recommendedName>
        <fullName evidence="3">DUF4258 domain-containing protein</fullName>
    </recommendedName>
</protein>
<dbReference type="EMBL" id="BAABQU010000007">
    <property type="protein sequence ID" value="GAA5439239.1"/>
    <property type="molecule type" value="Genomic_DNA"/>
</dbReference>